<organismHost>
    <name type="scientific">Haliotidae</name>
    <name type="common">abalones</name>
    <dbReference type="NCBI Taxonomy" id="6451"/>
</organismHost>
<keyword evidence="2" id="KW-1185">Reference proteome</keyword>
<gene>
    <name evidence="1" type="ORF">AbHV_ORF95</name>
</gene>
<dbReference type="KEGG" id="vg:13853716"/>
<evidence type="ECO:0000313" key="1">
    <source>
        <dbReference type="EMBL" id="AFU90107.1"/>
    </source>
</evidence>
<accession>K4K8M3</accession>
<sequence>METVIYKEDTKYKTLSGKDIAVQLHYDENTDVSYVVEKVKTKSDPRWKIILTYDLYLMISSTTDMEFINGTETIKEMYELQERPYNITYNHGNLIHACMKTSFTLTGFCASLILHTNYKERCLWNMLYTGKNAWPVQVVPDEQQDKRKKFNQDLLLIMSAHVWNPDLNDETFCISALNAVSLLSKIHFGDEGTEKKKKISFPKFTTPQAPRRAKEPKPWRCISL</sequence>
<dbReference type="EMBL" id="JX453331">
    <property type="protein sequence ID" value="AFU90107.1"/>
    <property type="molecule type" value="Genomic_DNA"/>
</dbReference>
<dbReference type="RefSeq" id="YP_006908747.1">
    <property type="nucleotide sequence ID" value="NC_018874.1"/>
</dbReference>
<dbReference type="GeneID" id="13853716"/>
<name>K4K8M3_ABHV</name>
<reference evidence="1 2" key="1">
    <citation type="submission" date="2012-08" db="EMBL/GenBank/DDBJ databases">
        <title>Abalone herpesvirus genome reveals unexpected ancestry.</title>
        <authorList>
            <person name="Savin K.W."/>
            <person name="Fegan M."/>
            <person name="Powney R."/>
            <person name="Savage D."/>
            <person name="Wong F."/>
            <person name="Sawbridge T."/>
            <person name="Helsham J."/>
            <person name="Vardy M."/>
            <person name="Cogan N."/>
            <person name="Mohammad I."/>
            <person name="Cocks B.G."/>
            <person name="Warner S."/>
        </authorList>
    </citation>
    <scope>NUCLEOTIDE SEQUENCE [LARGE SCALE GENOMIC DNA]</scope>
    <source>
        <strain evidence="2">Isolate Abalone/Australia/Victoria/2009</strain>
    </source>
</reference>
<protein>
    <submittedName>
        <fullName evidence="1">Uncharacterized protein</fullName>
    </submittedName>
</protein>
<proteinExistence type="predicted"/>
<organism evidence="1 2">
    <name type="scientific">Abalone herpesvirus (isolate Abalone/Australia/Victoria/2009)</name>
    <name type="common">AbHV</name>
    <dbReference type="NCBI Taxonomy" id="1241371"/>
    <lineage>
        <taxon>Viruses</taxon>
        <taxon>Duplodnaviria</taxon>
        <taxon>Heunggongvirae</taxon>
        <taxon>Peploviricota</taxon>
        <taxon>Herviviricetes</taxon>
        <taxon>Herpesvirales</taxon>
        <taxon>Malacoherpesviridae</taxon>
        <taxon>Aurivirus</taxon>
        <taxon>Aurivirus haliotidmalaco1</taxon>
    </lineage>
</organism>
<evidence type="ECO:0000313" key="2">
    <source>
        <dbReference type="Proteomes" id="UP000029777"/>
    </source>
</evidence>
<dbReference type="Proteomes" id="UP000029777">
    <property type="component" value="Segment"/>
</dbReference>